<dbReference type="GO" id="GO:0005737">
    <property type="term" value="C:cytoplasm"/>
    <property type="evidence" value="ECO:0007669"/>
    <property type="project" value="TreeGrafter"/>
</dbReference>
<feature type="region of interest" description="Disordered" evidence="2">
    <location>
        <begin position="1047"/>
        <end position="1086"/>
    </location>
</feature>
<dbReference type="AlphaFoldDB" id="A0A9P5XKD0"/>
<dbReference type="PANTHER" id="PTHR12673:SF270">
    <property type="entry name" value="FYVE-TYPE DOMAIN-CONTAINING PROTEIN"/>
    <property type="match status" value="1"/>
</dbReference>
<feature type="coiled-coil region" evidence="1">
    <location>
        <begin position="1231"/>
        <end position="1265"/>
    </location>
</feature>
<evidence type="ECO:0000256" key="2">
    <source>
        <dbReference type="SAM" id="MobiDB-lite"/>
    </source>
</evidence>
<feature type="compositionally biased region" description="Low complexity" evidence="2">
    <location>
        <begin position="73"/>
        <end position="88"/>
    </location>
</feature>
<dbReference type="SMART" id="SM00325">
    <property type="entry name" value="RhoGEF"/>
    <property type="match status" value="1"/>
</dbReference>
<feature type="compositionally biased region" description="Acidic residues" evidence="2">
    <location>
        <begin position="804"/>
        <end position="814"/>
    </location>
</feature>
<keyword evidence="1" id="KW-0175">Coiled coil</keyword>
<feature type="domain" description="DH" evidence="3">
    <location>
        <begin position="100"/>
        <end position="297"/>
    </location>
</feature>
<dbReference type="InterPro" id="IPR000219">
    <property type="entry name" value="DH_dom"/>
</dbReference>
<gene>
    <name evidence="4" type="ORF">P691DRAFT_659449</name>
</gene>
<dbReference type="SUPFAM" id="SSF48065">
    <property type="entry name" value="DBL homology domain (DH-domain)"/>
    <property type="match status" value="1"/>
</dbReference>
<feature type="compositionally biased region" description="Polar residues" evidence="2">
    <location>
        <begin position="822"/>
        <end position="840"/>
    </location>
</feature>
<sequence>MSLSTSPRKMIIPLATGDESRPRTRSLTQTTTKRVFYCGVVVEGSENGRRLPDEIQDLVLSLGQPISFSTSEMFSSSSNSSASNPDSISQRKRALTDNSALTSVITELVTSERTYVKRLQMLRNDYADPLRSFSRSKETAIIPAYEAKTLFGNIDNLLPVNEAFLADLEKMLAPDGSETVGGVGDVALRHFKELRGFEQYKQYYVKREDAQLIFEREASKRSSRFAAYIDHIKYQATDPKNRVGLRELLMEPVQRIPRYTLLFRTMLKHMAPDDPQRSKILEADEIASKIALAEADEQTKRAAVFYCLTATIDGFPPDLFSNSRKFVDCIDVEDILSDPPMTPAASATSSVVNSLHCTLFLFDDKLVVVKRPGNGERGGKALTGLDELDKVTKAGGIPTGKKKSGMSCKGVIDITDVVVTDVGGADFHLYLENPPQDQTERWSGRPFRSLTVVNPPMPAGLDPTRTEPDKQRFLENLWHVQAMYRSRAGQSVVLRADEQEIECRAGKTTIARTYFNVYQRTAFLQEQKKTKIVVHVDPLGSADPIPFGIGAPPFARIRVQPLAGGLCRYSVSSSDPDDEAEEDIVQTERVPNRVVQTIHQFGLFEFRTGKNSMPSTPTSRSRVAIFGLDAISRGLFNSRPGSAMDFLGSINGHRRGKSSTISRSSMYTQTTTTGDGSLTKFSSRSNSTAATTVFSMDEDVSFFASNSKSSKGSKKLFRPARSPGASASESERDASRPVSCADSLSVPSPEKEPEYSDYEDEDGTIREKIKDIDTSDYNLAMRLELARQNSLSQHAQPALSLDVPVEDTIYEEDPPAGFRPSSLDNQRSTTPRPESIQSPDHPSRPVSRQSDRRPIGPRSISPLPVPRSPESASELPYLSDDPASDSSPRASPEPQPDPTLSSVSSHRSGIPTPMPRSKRQPLHSTGNTEATPKASTSTAVVSTSLSTGPNGVEPLSIKKKNSGRSSMVSTSPLARKINTRNSPLSRPGNRVTSPRRVSPQIKKTKHALHSSTSSVKPEILEHISQLAVSTREDIEVSRRVVKKIKVEVEGHRLSGPRSSFHEEPYSRPSSPDKGLRTPQGTPTPLTKEAQARMDEMRAMIGKRQAGDLTPVARTRSDIFGAPRSFPSSGSDEQLSRKLEDLVSDVDKSLVQALSHQEALQNEMKALSAHFREKVTELERAKLDLQNSKRQCELVKSLLADATAEKEIMYEAFNEELDSMYNDASLPDDEAFKSMANDLRETKESRNNLSRENSQLKRKVAELELQHAEWGSLLRANGLIS</sequence>
<evidence type="ECO:0000259" key="3">
    <source>
        <dbReference type="PROSITE" id="PS50010"/>
    </source>
</evidence>
<reference evidence="4" key="1">
    <citation type="submission" date="2020-11" db="EMBL/GenBank/DDBJ databases">
        <authorList>
            <consortium name="DOE Joint Genome Institute"/>
            <person name="Ahrendt S."/>
            <person name="Riley R."/>
            <person name="Andreopoulos W."/>
            <person name="Labutti K."/>
            <person name="Pangilinan J."/>
            <person name="Ruiz-Duenas F.J."/>
            <person name="Barrasa J.M."/>
            <person name="Sanchez-Garcia M."/>
            <person name="Camarero S."/>
            <person name="Miyauchi S."/>
            <person name="Serrano A."/>
            <person name="Linde D."/>
            <person name="Babiker R."/>
            <person name="Drula E."/>
            <person name="Ayuso-Fernandez I."/>
            <person name="Pacheco R."/>
            <person name="Padilla G."/>
            <person name="Ferreira P."/>
            <person name="Barriuso J."/>
            <person name="Kellner H."/>
            <person name="Castanera R."/>
            <person name="Alfaro M."/>
            <person name="Ramirez L."/>
            <person name="Pisabarro A.G."/>
            <person name="Kuo A."/>
            <person name="Tritt A."/>
            <person name="Lipzen A."/>
            <person name="He G."/>
            <person name="Yan M."/>
            <person name="Ng V."/>
            <person name="Cullen D."/>
            <person name="Martin F."/>
            <person name="Rosso M.-N."/>
            <person name="Henrissat B."/>
            <person name="Hibbett D."/>
            <person name="Martinez A.T."/>
            <person name="Grigoriev I.V."/>
        </authorList>
    </citation>
    <scope>NUCLEOTIDE SEQUENCE</scope>
    <source>
        <strain evidence="4">MF-IS2</strain>
    </source>
</reference>
<dbReference type="PROSITE" id="PS50010">
    <property type="entry name" value="DH_2"/>
    <property type="match status" value="1"/>
</dbReference>
<keyword evidence="5" id="KW-1185">Reference proteome</keyword>
<comment type="caution">
    <text evidence="4">The sequence shown here is derived from an EMBL/GenBank/DDBJ whole genome shotgun (WGS) entry which is preliminary data.</text>
</comment>
<feature type="compositionally biased region" description="Polar residues" evidence="2">
    <location>
        <begin position="658"/>
        <end position="667"/>
    </location>
</feature>
<dbReference type="CDD" id="cd00160">
    <property type="entry name" value="RhoGEF"/>
    <property type="match status" value="1"/>
</dbReference>
<feature type="coiled-coil region" evidence="1">
    <location>
        <begin position="1170"/>
        <end position="1204"/>
    </location>
</feature>
<evidence type="ECO:0000313" key="4">
    <source>
        <dbReference type="EMBL" id="KAF9453017.1"/>
    </source>
</evidence>
<dbReference type="PANTHER" id="PTHR12673">
    <property type="entry name" value="FACIOGENITAL DYSPLASIA PROTEIN"/>
    <property type="match status" value="1"/>
</dbReference>
<feature type="compositionally biased region" description="Polar residues" evidence="2">
    <location>
        <begin position="963"/>
        <end position="972"/>
    </location>
</feature>
<feature type="compositionally biased region" description="Low complexity" evidence="2">
    <location>
        <begin position="879"/>
        <end position="890"/>
    </location>
</feature>
<feature type="compositionally biased region" description="Polar residues" evidence="2">
    <location>
        <begin position="898"/>
        <end position="907"/>
    </location>
</feature>
<evidence type="ECO:0000313" key="5">
    <source>
        <dbReference type="Proteomes" id="UP000807342"/>
    </source>
</evidence>
<dbReference type="GO" id="GO:0005085">
    <property type="term" value="F:guanyl-nucleotide exchange factor activity"/>
    <property type="evidence" value="ECO:0007669"/>
    <property type="project" value="InterPro"/>
</dbReference>
<feature type="region of interest" description="Disordered" evidence="2">
    <location>
        <begin position="789"/>
        <end position="1014"/>
    </location>
</feature>
<organism evidence="4 5">
    <name type="scientific">Macrolepiota fuliginosa MF-IS2</name>
    <dbReference type="NCBI Taxonomy" id="1400762"/>
    <lineage>
        <taxon>Eukaryota</taxon>
        <taxon>Fungi</taxon>
        <taxon>Dikarya</taxon>
        <taxon>Basidiomycota</taxon>
        <taxon>Agaricomycotina</taxon>
        <taxon>Agaricomycetes</taxon>
        <taxon>Agaricomycetidae</taxon>
        <taxon>Agaricales</taxon>
        <taxon>Agaricineae</taxon>
        <taxon>Agaricaceae</taxon>
        <taxon>Macrolepiota</taxon>
    </lineage>
</organism>
<feature type="compositionally biased region" description="Basic and acidic residues" evidence="2">
    <location>
        <begin position="763"/>
        <end position="772"/>
    </location>
</feature>
<feature type="region of interest" description="Disordered" evidence="2">
    <location>
        <begin position="705"/>
        <end position="772"/>
    </location>
</feature>
<dbReference type="InterPro" id="IPR051092">
    <property type="entry name" value="FYVE_RhoGEF_PH"/>
</dbReference>
<dbReference type="OrthoDB" id="660555at2759"/>
<dbReference type="InterPro" id="IPR035899">
    <property type="entry name" value="DBL_dom_sf"/>
</dbReference>
<name>A0A9P5XKD0_9AGAR</name>
<proteinExistence type="predicted"/>
<accession>A0A9P5XKD0</accession>
<dbReference type="Proteomes" id="UP000807342">
    <property type="component" value="Unassembled WGS sequence"/>
</dbReference>
<dbReference type="EMBL" id="MU151065">
    <property type="protein sequence ID" value="KAF9453017.1"/>
    <property type="molecule type" value="Genomic_DNA"/>
</dbReference>
<protein>
    <recommendedName>
        <fullName evidence="3">DH domain-containing protein</fullName>
    </recommendedName>
</protein>
<feature type="region of interest" description="Disordered" evidence="2">
    <location>
        <begin position="73"/>
        <end position="94"/>
    </location>
</feature>
<evidence type="ECO:0000256" key="1">
    <source>
        <dbReference type="SAM" id="Coils"/>
    </source>
</evidence>
<feature type="region of interest" description="Disordered" evidence="2">
    <location>
        <begin position="1"/>
        <end position="28"/>
    </location>
</feature>
<dbReference type="Gene3D" id="1.20.900.10">
    <property type="entry name" value="Dbl homology (DH) domain"/>
    <property type="match status" value="1"/>
</dbReference>
<feature type="region of interest" description="Disordered" evidence="2">
    <location>
        <begin position="654"/>
        <end position="679"/>
    </location>
</feature>
<dbReference type="Pfam" id="PF00621">
    <property type="entry name" value="RhoGEF"/>
    <property type="match status" value="1"/>
</dbReference>
<feature type="compositionally biased region" description="Low complexity" evidence="2">
    <location>
        <begin position="934"/>
        <end position="947"/>
    </location>
</feature>
<feature type="region of interest" description="Disordered" evidence="2">
    <location>
        <begin position="1101"/>
        <end position="1132"/>
    </location>
</feature>